<evidence type="ECO:0000313" key="3">
    <source>
        <dbReference type="EMBL" id="MFD0917023.1"/>
    </source>
</evidence>
<sequence>MKKIFSLSLKSLAALSVLTTAAAIVTPMQAQAEGQGAFAPSGNALKVIVDRAKVVRFDRSASTIIIGNPLIVDATLQDSQTIVLTGRSFGVTNLIVIDEAGEAIMDETVVVGAHETNSVRIYRRTNRETLACSPVCEPTLTIGDQAATFDNTLDQVKRRNELSRPQR</sequence>
<dbReference type="EMBL" id="JBHTJV010000009">
    <property type="protein sequence ID" value="MFD0917023.1"/>
    <property type="molecule type" value="Genomic_DNA"/>
</dbReference>
<feature type="domain" description="Pilus formation protein N-terminal" evidence="2">
    <location>
        <begin position="43"/>
        <end position="111"/>
    </location>
</feature>
<feature type="signal peptide" evidence="1">
    <location>
        <begin position="1"/>
        <end position="32"/>
    </location>
</feature>
<keyword evidence="1" id="KW-0732">Signal</keyword>
<dbReference type="RefSeq" id="WP_377212863.1">
    <property type="nucleotide sequence ID" value="NZ_JBHTJV010000009.1"/>
</dbReference>
<feature type="chain" id="PRO_5047108402" evidence="1">
    <location>
        <begin position="33"/>
        <end position="167"/>
    </location>
</feature>
<accession>A0ABW3FH06</accession>
<dbReference type="InterPro" id="IPR032789">
    <property type="entry name" value="T2SS-T3SS_pil_N"/>
</dbReference>
<evidence type="ECO:0000313" key="4">
    <source>
        <dbReference type="Proteomes" id="UP001597101"/>
    </source>
</evidence>
<dbReference type="Pfam" id="PF13629">
    <property type="entry name" value="T2SS-T3SS_pil_N"/>
    <property type="match status" value="1"/>
</dbReference>
<name>A0ABW3FH06_9HYPH</name>
<reference evidence="4" key="1">
    <citation type="journal article" date="2019" name="Int. J. Syst. Evol. Microbiol.">
        <title>The Global Catalogue of Microorganisms (GCM) 10K type strain sequencing project: providing services to taxonomists for standard genome sequencing and annotation.</title>
        <authorList>
            <consortium name="The Broad Institute Genomics Platform"/>
            <consortium name="The Broad Institute Genome Sequencing Center for Infectious Disease"/>
            <person name="Wu L."/>
            <person name="Ma J."/>
        </authorList>
    </citation>
    <scope>NUCLEOTIDE SEQUENCE [LARGE SCALE GENOMIC DNA]</scope>
    <source>
        <strain evidence="4">CCUG 60023</strain>
    </source>
</reference>
<protein>
    <submittedName>
        <fullName evidence="3">Pilus assembly protein N-terminal domain-containing protein</fullName>
    </submittedName>
</protein>
<dbReference type="Proteomes" id="UP001597101">
    <property type="component" value="Unassembled WGS sequence"/>
</dbReference>
<evidence type="ECO:0000259" key="2">
    <source>
        <dbReference type="Pfam" id="PF13629"/>
    </source>
</evidence>
<proteinExistence type="predicted"/>
<organism evidence="3 4">
    <name type="scientific">Pseudahrensia aquimaris</name>
    <dbReference type="NCBI Taxonomy" id="744461"/>
    <lineage>
        <taxon>Bacteria</taxon>
        <taxon>Pseudomonadati</taxon>
        <taxon>Pseudomonadota</taxon>
        <taxon>Alphaproteobacteria</taxon>
        <taxon>Hyphomicrobiales</taxon>
        <taxon>Ahrensiaceae</taxon>
        <taxon>Pseudahrensia</taxon>
    </lineage>
</organism>
<evidence type="ECO:0000256" key="1">
    <source>
        <dbReference type="SAM" id="SignalP"/>
    </source>
</evidence>
<gene>
    <name evidence="3" type="ORF">ACFQ14_11440</name>
</gene>
<keyword evidence="4" id="KW-1185">Reference proteome</keyword>
<comment type="caution">
    <text evidence="3">The sequence shown here is derived from an EMBL/GenBank/DDBJ whole genome shotgun (WGS) entry which is preliminary data.</text>
</comment>